<gene>
    <name evidence="3" type="ORF">PDE001_LOCUS3782</name>
</gene>
<protein>
    <recommendedName>
        <fullName evidence="5">Transmembrane protein</fullName>
    </recommendedName>
</protein>
<evidence type="ECO:0000313" key="4">
    <source>
        <dbReference type="Proteomes" id="UP001162029"/>
    </source>
</evidence>
<evidence type="ECO:0000256" key="1">
    <source>
        <dbReference type="SAM" id="MobiDB-lite"/>
    </source>
</evidence>
<keyword evidence="2" id="KW-0472">Membrane</keyword>
<feature type="compositionally biased region" description="Acidic residues" evidence="1">
    <location>
        <begin position="261"/>
        <end position="272"/>
    </location>
</feature>
<evidence type="ECO:0008006" key="5">
    <source>
        <dbReference type="Google" id="ProtNLM"/>
    </source>
</evidence>
<feature type="region of interest" description="Disordered" evidence="1">
    <location>
        <begin position="154"/>
        <end position="292"/>
    </location>
</feature>
<evidence type="ECO:0000256" key="2">
    <source>
        <dbReference type="SAM" id="Phobius"/>
    </source>
</evidence>
<name>A0AAV0TYP1_9STRA</name>
<feature type="transmembrane region" description="Helical" evidence="2">
    <location>
        <begin position="48"/>
        <end position="66"/>
    </location>
</feature>
<dbReference type="AlphaFoldDB" id="A0AAV0TYP1"/>
<keyword evidence="2" id="KW-0812">Transmembrane</keyword>
<feature type="transmembrane region" description="Helical" evidence="2">
    <location>
        <begin position="72"/>
        <end position="93"/>
    </location>
</feature>
<accession>A0AAV0TYP1</accession>
<feature type="compositionally biased region" description="Basic and acidic residues" evidence="1">
    <location>
        <begin position="247"/>
        <end position="260"/>
    </location>
</feature>
<reference evidence="3" key="1">
    <citation type="submission" date="2022-12" db="EMBL/GenBank/DDBJ databases">
        <authorList>
            <person name="Webb A."/>
        </authorList>
    </citation>
    <scope>NUCLEOTIDE SEQUENCE</scope>
    <source>
        <strain evidence="3">Pd1</strain>
    </source>
</reference>
<organism evidence="3 4">
    <name type="scientific">Peronospora destructor</name>
    <dbReference type="NCBI Taxonomy" id="86335"/>
    <lineage>
        <taxon>Eukaryota</taxon>
        <taxon>Sar</taxon>
        <taxon>Stramenopiles</taxon>
        <taxon>Oomycota</taxon>
        <taxon>Peronosporomycetes</taxon>
        <taxon>Peronosporales</taxon>
        <taxon>Peronosporaceae</taxon>
        <taxon>Peronospora</taxon>
    </lineage>
</organism>
<dbReference type="Proteomes" id="UP001162029">
    <property type="component" value="Unassembled WGS sequence"/>
</dbReference>
<keyword evidence="4" id="KW-1185">Reference proteome</keyword>
<evidence type="ECO:0000313" key="3">
    <source>
        <dbReference type="EMBL" id="CAI5727327.1"/>
    </source>
</evidence>
<sequence length="292" mass="32126">MLWTMPVDDAIRTVRMEMSEDKGRLFVETTQAEKEILAHYAEKGRRRAALGAIIGSSIMGGLWKISKSQKRLAGAFAIMSGGLFGASYGIISIRRNLFFDILMLPSDKSPFAAGARATLMTKIPDNSFVQELNAKFNSSVAAIDSWNDDTNASGSFDSKPSMSFPPVPRRFDTGISSRTPPIIGLDTPRHEDDSSDEAFGEPNNDGSRSPFVFGAKPSAGDTLDSEDSNTPLVRAPFAHSRRGSHQPKRDEGSAPLRHDEDDYFFDAADDSETSGKPTTWEEIRRRAAERRK</sequence>
<proteinExistence type="predicted"/>
<keyword evidence="2" id="KW-1133">Transmembrane helix</keyword>
<dbReference type="EMBL" id="CANTFM010000652">
    <property type="protein sequence ID" value="CAI5727327.1"/>
    <property type="molecule type" value="Genomic_DNA"/>
</dbReference>
<comment type="caution">
    <text evidence="3">The sequence shown here is derived from an EMBL/GenBank/DDBJ whole genome shotgun (WGS) entry which is preliminary data.</text>
</comment>